<dbReference type="CDD" id="cd03293">
    <property type="entry name" value="ABC_NrtD_SsuB_transporters"/>
    <property type="match status" value="1"/>
</dbReference>
<protein>
    <submittedName>
        <fullName evidence="9">ABC transporter substrate-binding protein</fullName>
    </submittedName>
</protein>
<evidence type="ECO:0000256" key="6">
    <source>
        <dbReference type="ARBA" id="ARBA00022840"/>
    </source>
</evidence>
<dbReference type="AlphaFoldDB" id="A0A7M2WVS4"/>
<dbReference type="Pfam" id="PF13379">
    <property type="entry name" value="NMT1_2"/>
    <property type="match status" value="1"/>
</dbReference>
<dbReference type="PROSITE" id="PS50893">
    <property type="entry name" value="ABC_TRANSPORTER_2"/>
    <property type="match status" value="1"/>
</dbReference>
<evidence type="ECO:0000256" key="4">
    <source>
        <dbReference type="ARBA" id="ARBA00022519"/>
    </source>
</evidence>
<sequence>MPLLELNNVSKSYGDKGAEVLSGINLTVEEGEFVAIIGYSGAGKTTLISMLAGLVTPDTGEVTMQGKPITGPGPDRAMVFQNYSLLPWLTVAQNVALAVDRVFGTESAANRRDRVDKALAMVNLTAAAEKKPSELSGGMRQRVSVARALSMDPRVLLLDEPLGALDALTRATIQDEITSIWQRDRKTVLLITNDVDEAILLADRIIPLSAGPAATLGPAVKVDIPRPRDRKAMNHDPRFKEIRQQVIEWLLGEGSATGRPARRLASVRGRTERPTITVGFLPLTDCAPLAVAVEREVFHKHGIDVKLQKFPSWDAITEAACSGRIDAAHMLASIPVAIAAGLMGRKRHPLVVPWIMNRNGQGITLSSALQSSVGTDMGKLKATAAAARQKGDPLSFAATHRFGTHEMWLRYWLAAGGIHPDRDINLTVTPPPLMLASLRQGEMSGFCVGEPWNAKAISEGLGYTAAASQDVWADHPEKVLAFGENFVNEQPDTLKRCLAAMNEASAWIDDPQNKPETAHIVGKREYCNVREEQILPRLRGQYDFGDGRTKNYAVHPIRFSTARVNYPQTKYAIWFLTQFRRWGQLAETPDYTTIAERVYRGDLYELIGRPTEFDPIQANTTVETLCDSKVFDPAFPEDYATGFEISSVASALADAVPA</sequence>
<evidence type="ECO:0000259" key="8">
    <source>
        <dbReference type="PROSITE" id="PS50893"/>
    </source>
</evidence>
<dbReference type="InterPro" id="IPR003439">
    <property type="entry name" value="ABC_transporter-like_ATP-bd"/>
</dbReference>
<feature type="domain" description="ABC transporter" evidence="8">
    <location>
        <begin position="4"/>
        <end position="235"/>
    </location>
</feature>
<keyword evidence="7" id="KW-0472">Membrane</keyword>
<dbReference type="Pfam" id="PF00005">
    <property type="entry name" value="ABC_tran"/>
    <property type="match status" value="1"/>
</dbReference>
<dbReference type="GO" id="GO:0015112">
    <property type="term" value="F:nitrate transmembrane transporter activity"/>
    <property type="evidence" value="ECO:0007669"/>
    <property type="project" value="InterPro"/>
</dbReference>
<keyword evidence="6" id="KW-0067">ATP-binding</keyword>
<name>A0A7M2WVS4_9BACT</name>
<evidence type="ECO:0000313" key="9">
    <source>
        <dbReference type="EMBL" id="QOV89556.1"/>
    </source>
</evidence>
<dbReference type="InterPro" id="IPR044527">
    <property type="entry name" value="NrtA/CpmA_ABC-bd_dom"/>
</dbReference>
<keyword evidence="4" id="KW-0997">Cell inner membrane</keyword>
<evidence type="ECO:0000256" key="2">
    <source>
        <dbReference type="ARBA" id="ARBA00022448"/>
    </source>
</evidence>
<comment type="subcellular location">
    <subcellularLocation>
        <location evidence="1">Cell membrane</location>
        <topology evidence="1">Peripheral membrane protein</topology>
    </subcellularLocation>
</comment>
<evidence type="ECO:0000256" key="7">
    <source>
        <dbReference type="ARBA" id="ARBA00023136"/>
    </source>
</evidence>
<dbReference type="Gene3D" id="3.40.190.10">
    <property type="entry name" value="Periplasmic binding protein-like II"/>
    <property type="match status" value="2"/>
</dbReference>
<dbReference type="InterPro" id="IPR050166">
    <property type="entry name" value="ABC_transporter_ATP-bind"/>
</dbReference>
<evidence type="ECO:0000256" key="5">
    <source>
        <dbReference type="ARBA" id="ARBA00022741"/>
    </source>
</evidence>
<reference evidence="9 10" key="1">
    <citation type="submission" date="2020-10" db="EMBL/GenBank/DDBJ databases">
        <title>Wide distribution of Phycisphaera-like planctomycetes from WD2101 soil group in peatlands and genome analysis of the first cultivated representative.</title>
        <authorList>
            <person name="Dedysh S.N."/>
            <person name="Beletsky A.V."/>
            <person name="Ivanova A."/>
            <person name="Kulichevskaya I.S."/>
            <person name="Suzina N.E."/>
            <person name="Philippov D.A."/>
            <person name="Rakitin A.L."/>
            <person name="Mardanov A.V."/>
            <person name="Ravin N.V."/>
        </authorList>
    </citation>
    <scope>NUCLEOTIDE SEQUENCE [LARGE SCALE GENOMIC DNA]</scope>
    <source>
        <strain evidence="9 10">M1803</strain>
    </source>
</reference>
<accession>A0A7M2WVS4</accession>
<evidence type="ECO:0000313" key="10">
    <source>
        <dbReference type="Proteomes" id="UP000593765"/>
    </source>
</evidence>
<dbReference type="CDD" id="cd13553">
    <property type="entry name" value="PBP2_NrtA_CpmA_like"/>
    <property type="match status" value="1"/>
</dbReference>
<keyword evidence="3" id="KW-1003">Cell membrane</keyword>
<evidence type="ECO:0000256" key="3">
    <source>
        <dbReference type="ARBA" id="ARBA00022475"/>
    </source>
</evidence>
<dbReference type="InterPro" id="IPR005890">
    <property type="entry name" value="NO3_transporter_ATP-bd-like"/>
</dbReference>
<dbReference type="GO" id="GO:0005886">
    <property type="term" value="C:plasma membrane"/>
    <property type="evidence" value="ECO:0007669"/>
    <property type="project" value="UniProtKB-SubCell"/>
</dbReference>
<dbReference type="SUPFAM" id="SSF53850">
    <property type="entry name" value="Periplasmic binding protein-like II"/>
    <property type="match status" value="1"/>
</dbReference>
<dbReference type="Proteomes" id="UP000593765">
    <property type="component" value="Chromosome"/>
</dbReference>
<dbReference type="PROSITE" id="PS00211">
    <property type="entry name" value="ABC_TRANSPORTER_1"/>
    <property type="match status" value="1"/>
</dbReference>
<dbReference type="PANTHER" id="PTHR42788:SF13">
    <property type="entry name" value="ALIPHATIC SULFONATES IMPORT ATP-BINDING PROTEIN SSUB"/>
    <property type="match status" value="1"/>
</dbReference>
<dbReference type="PANTHER" id="PTHR42788">
    <property type="entry name" value="TAURINE IMPORT ATP-BINDING PROTEIN-RELATED"/>
    <property type="match status" value="1"/>
</dbReference>
<gene>
    <name evidence="9" type="ORF">IPV69_25750</name>
</gene>
<dbReference type="NCBIfam" id="TIGR01184">
    <property type="entry name" value="ntrCD"/>
    <property type="match status" value="1"/>
</dbReference>
<dbReference type="SUPFAM" id="SSF52540">
    <property type="entry name" value="P-loop containing nucleoside triphosphate hydrolases"/>
    <property type="match status" value="1"/>
</dbReference>
<dbReference type="Gene3D" id="3.40.50.300">
    <property type="entry name" value="P-loop containing nucleotide triphosphate hydrolases"/>
    <property type="match status" value="1"/>
</dbReference>
<dbReference type="EMBL" id="CP063458">
    <property type="protein sequence ID" value="QOV89556.1"/>
    <property type="molecule type" value="Genomic_DNA"/>
</dbReference>
<keyword evidence="5" id="KW-0547">Nucleotide-binding</keyword>
<dbReference type="InterPro" id="IPR027417">
    <property type="entry name" value="P-loop_NTPase"/>
</dbReference>
<dbReference type="RefSeq" id="WP_206292603.1">
    <property type="nucleotide sequence ID" value="NZ_CP063458.1"/>
</dbReference>
<keyword evidence="2" id="KW-0813">Transport</keyword>
<dbReference type="SMART" id="SM00382">
    <property type="entry name" value="AAA"/>
    <property type="match status" value="1"/>
</dbReference>
<dbReference type="GO" id="GO:0005524">
    <property type="term" value="F:ATP binding"/>
    <property type="evidence" value="ECO:0007669"/>
    <property type="project" value="UniProtKB-KW"/>
</dbReference>
<dbReference type="GO" id="GO:0016887">
    <property type="term" value="F:ATP hydrolysis activity"/>
    <property type="evidence" value="ECO:0007669"/>
    <property type="project" value="InterPro"/>
</dbReference>
<dbReference type="InterPro" id="IPR003593">
    <property type="entry name" value="AAA+_ATPase"/>
</dbReference>
<organism evidence="9 10">
    <name type="scientific">Humisphaera borealis</name>
    <dbReference type="NCBI Taxonomy" id="2807512"/>
    <lineage>
        <taxon>Bacteria</taxon>
        <taxon>Pseudomonadati</taxon>
        <taxon>Planctomycetota</taxon>
        <taxon>Phycisphaerae</taxon>
        <taxon>Tepidisphaerales</taxon>
        <taxon>Tepidisphaeraceae</taxon>
        <taxon>Humisphaera</taxon>
    </lineage>
</organism>
<evidence type="ECO:0000256" key="1">
    <source>
        <dbReference type="ARBA" id="ARBA00004202"/>
    </source>
</evidence>
<keyword evidence="10" id="KW-1185">Reference proteome</keyword>
<dbReference type="KEGG" id="hbs:IPV69_25750"/>
<dbReference type="InterPro" id="IPR017871">
    <property type="entry name" value="ABC_transporter-like_CS"/>
</dbReference>
<proteinExistence type="predicted"/>